<dbReference type="AlphaFoldDB" id="A0A9P8I594"/>
<feature type="region of interest" description="Disordered" evidence="12">
    <location>
        <begin position="50"/>
        <end position="71"/>
    </location>
</feature>
<dbReference type="CDD" id="cd09194">
    <property type="entry name" value="PLDc_yTdp1_1"/>
    <property type="match status" value="1"/>
</dbReference>
<feature type="region of interest" description="Disordered" evidence="12">
    <location>
        <begin position="1"/>
        <end position="37"/>
    </location>
</feature>
<dbReference type="EMBL" id="JAGHQL010000032">
    <property type="protein sequence ID" value="KAH0543455.1"/>
    <property type="molecule type" value="Genomic_DNA"/>
</dbReference>
<dbReference type="GO" id="GO:0004527">
    <property type="term" value="F:exonuclease activity"/>
    <property type="evidence" value="ECO:0007669"/>
    <property type="project" value="UniProtKB-KW"/>
</dbReference>
<dbReference type="GO" id="GO:0003697">
    <property type="term" value="F:single-stranded DNA binding"/>
    <property type="evidence" value="ECO:0007669"/>
    <property type="project" value="TreeGrafter"/>
</dbReference>
<feature type="binding site" evidence="10">
    <location>
        <position position="458"/>
    </location>
    <ligand>
        <name>substrate</name>
    </ligand>
</feature>
<reference evidence="13" key="1">
    <citation type="submission" date="2021-03" db="EMBL/GenBank/DDBJ databases">
        <title>Comparative genomics and phylogenomic investigation of the class Geoglossomycetes provide insights into ecological specialization and systematics.</title>
        <authorList>
            <person name="Melie T."/>
            <person name="Pirro S."/>
            <person name="Miller A.N."/>
            <person name="Quandt A."/>
        </authorList>
    </citation>
    <scope>NUCLEOTIDE SEQUENCE</scope>
    <source>
        <strain evidence="13">GBOQ0MN5Z8</strain>
    </source>
</reference>
<dbReference type="GO" id="GO:0003690">
    <property type="term" value="F:double-stranded DNA binding"/>
    <property type="evidence" value="ECO:0007669"/>
    <property type="project" value="TreeGrafter"/>
</dbReference>
<dbReference type="SUPFAM" id="SSF56024">
    <property type="entry name" value="Phospholipase D/nuclease"/>
    <property type="match status" value="2"/>
</dbReference>
<evidence type="ECO:0000313" key="14">
    <source>
        <dbReference type="Proteomes" id="UP000698800"/>
    </source>
</evidence>
<gene>
    <name evidence="13" type="ORF">FGG08_002220</name>
</gene>
<dbReference type="Pfam" id="PF06087">
    <property type="entry name" value="Tyr-DNA_phospho"/>
    <property type="match status" value="1"/>
</dbReference>
<name>A0A9P8I594_9PEZI</name>
<evidence type="ECO:0000256" key="9">
    <source>
        <dbReference type="PIRSR" id="PIRSR610347-1"/>
    </source>
</evidence>
<dbReference type="GO" id="GO:0006281">
    <property type="term" value="P:DNA repair"/>
    <property type="evidence" value="ECO:0007669"/>
    <property type="project" value="UniProtKB-KW"/>
</dbReference>
<feature type="active site" description="Proton donor/acceptor" evidence="9">
    <location>
        <position position="456"/>
    </location>
</feature>
<keyword evidence="3" id="KW-0540">Nuclease</keyword>
<keyword evidence="8" id="KW-0539">Nucleus</keyword>
<protein>
    <recommendedName>
        <fullName evidence="15">Tyrosyl-DNA phosphodiesterase</fullName>
    </recommendedName>
</protein>
<evidence type="ECO:0000256" key="6">
    <source>
        <dbReference type="ARBA" id="ARBA00022839"/>
    </source>
</evidence>
<evidence type="ECO:0000256" key="10">
    <source>
        <dbReference type="PIRSR" id="PIRSR610347-2"/>
    </source>
</evidence>
<keyword evidence="5" id="KW-0378">Hydrolase</keyword>
<dbReference type="InterPro" id="IPR010347">
    <property type="entry name" value="Tdp1"/>
</dbReference>
<feature type="site" description="Interaction with DNA" evidence="11">
    <location>
        <position position="482"/>
    </location>
</feature>
<evidence type="ECO:0000313" key="13">
    <source>
        <dbReference type="EMBL" id="KAH0543455.1"/>
    </source>
</evidence>
<dbReference type="PANTHER" id="PTHR12415:SF0">
    <property type="entry name" value="TYROSYL-DNA PHOSPHODIESTERASE 1"/>
    <property type="match status" value="1"/>
</dbReference>
<feature type="binding site" evidence="10">
    <location>
        <position position="190"/>
    </location>
    <ligand>
        <name>substrate</name>
    </ligand>
</feature>
<evidence type="ECO:0000256" key="4">
    <source>
        <dbReference type="ARBA" id="ARBA00022763"/>
    </source>
</evidence>
<sequence>MPNQREPSADDLPKAKRQRVLETGDPKAGSFRADTRDHVPELFSLERSISPPLVQRNSKAPHPQAAGETQAETPVEIEVDNVKVVSSPFHLTRIRDVPDSSNIDTIRLKDILGDPMIKECWQFNYMFDIEFLMNNLDQDVRKLVQVKIIHGSWKKEDPHRLSLEETAKRYPNVQLITAYMPEAFGTHHSKMMILIRHDNSVQVVIHTANMIPFDWTNMTQAVWRSPLLPLLLNHSSNAPKQSLSSDTIEIGSGARFKHDLLAYLRVYGQGKTGKLVKELENYDFGEVRAALVASTPSRQKIGSSRVSDALWGWPGLKRVLSYIACRATPKGDRPQVSSIASLGQSNKWLAETFFGALSAASTASPSCSPVASPPSLLKPKFSVVFPTADEIRRSLDGYHSGGSIHMKIQSAAQAKQVAYMRPYLCHWASDVGGSPSKTEKPSPGVRQAGRNRAAPHIKTYVRFADSSMNRIDWAMVTSANLSMQAWGAAPNASGEVRICSWEIGVVVWPGLWKERGIPPTRSENIDMAPSFKQNLPFIERSDSEESERRTFVGIRMPYDLPLVPYAESSMPWCATSSYVEPDWRGIAYGTGDF</sequence>
<evidence type="ECO:0000256" key="11">
    <source>
        <dbReference type="PIRSR" id="PIRSR610347-3"/>
    </source>
</evidence>
<dbReference type="CDD" id="cd09123">
    <property type="entry name" value="PLDc_Tdp1_2"/>
    <property type="match status" value="1"/>
</dbReference>
<dbReference type="Gene3D" id="3.30.870.10">
    <property type="entry name" value="Endonuclease Chain A"/>
    <property type="match status" value="2"/>
</dbReference>
<dbReference type="GO" id="GO:0017005">
    <property type="term" value="F:3'-tyrosyl-DNA phosphodiesterase activity"/>
    <property type="evidence" value="ECO:0007669"/>
    <property type="project" value="TreeGrafter"/>
</dbReference>
<evidence type="ECO:0000256" key="1">
    <source>
        <dbReference type="ARBA" id="ARBA00004123"/>
    </source>
</evidence>
<comment type="caution">
    <text evidence="13">The sequence shown here is derived from an EMBL/GenBank/DDBJ whole genome shotgun (WGS) entry which is preliminary data.</text>
</comment>
<comment type="similarity">
    <text evidence="2">Belongs to the tyrosyl-DNA phosphodiesterase family.</text>
</comment>
<evidence type="ECO:0000256" key="8">
    <source>
        <dbReference type="ARBA" id="ARBA00023242"/>
    </source>
</evidence>
<keyword evidence="7" id="KW-0234">DNA repair</keyword>
<feature type="region of interest" description="Disordered" evidence="12">
    <location>
        <begin position="432"/>
        <end position="451"/>
    </location>
</feature>
<dbReference type="FunFam" id="3.30.870.10:FF:000038">
    <property type="entry name" value="Probable tyrosyl-DNA phosphodiesterase"/>
    <property type="match status" value="1"/>
</dbReference>
<comment type="subcellular location">
    <subcellularLocation>
        <location evidence="1">Nucleus</location>
    </subcellularLocation>
</comment>
<evidence type="ECO:0008006" key="15">
    <source>
        <dbReference type="Google" id="ProtNLM"/>
    </source>
</evidence>
<accession>A0A9P8I594</accession>
<dbReference type="Proteomes" id="UP000698800">
    <property type="component" value="Unassembled WGS sequence"/>
</dbReference>
<organism evidence="13 14">
    <name type="scientific">Glutinoglossum americanum</name>
    <dbReference type="NCBI Taxonomy" id="1670608"/>
    <lineage>
        <taxon>Eukaryota</taxon>
        <taxon>Fungi</taxon>
        <taxon>Dikarya</taxon>
        <taxon>Ascomycota</taxon>
        <taxon>Pezizomycotina</taxon>
        <taxon>Geoglossomycetes</taxon>
        <taxon>Geoglossales</taxon>
        <taxon>Geoglossaceae</taxon>
        <taxon>Glutinoglossum</taxon>
    </lineage>
</organism>
<keyword evidence="4" id="KW-0227">DNA damage</keyword>
<evidence type="ECO:0000256" key="12">
    <source>
        <dbReference type="SAM" id="MobiDB-lite"/>
    </source>
</evidence>
<keyword evidence="14" id="KW-1185">Reference proteome</keyword>
<evidence type="ECO:0000256" key="3">
    <source>
        <dbReference type="ARBA" id="ARBA00022722"/>
    </source>
</evidence>
<dbReference type="PANTHER" id="PTHR12415">
    <property type="entry name" value="TYROSYL-DNA PHOSPHODIESTERASE 1"/>
    <property type="match status" value="1"/>
</dbReference>
<dbReference type="OrthoDB" id="47785at2759"/>
<evidence type="ECO:0000256" key="5">
    <source>
        <dbReference type="ARBA" id="ARBA00022801"/>
    </source>
</evidence>
<feature type="compositionally biased region" description="Basic and acidic residues" evidence="12">
    <location>
        <begin position="7"/>
        <end position="25"/>
    </location>
</feature>
<proteinExistence type="inferred from homology"/>
<keyword evidence="6" id="KW-0269">Exonuclease</keyword>
<evidence type="ECO:0000256" key="7">
    <source>
        <dbReference type="ARBA" id="ARBA00023204"/>
    </source>
</evidence>
<feature type="active site" description="Nucleophile" evidence="9">
    <location>
        <position position="188"/>
    </location>
</feature>
<evidence type="ECO:0000256" key="2">
    <source>
        <dbReference type="ARBA" id="ARBA00010205"/>
    </source>
</evidence>
<dbReference type="GO" id="GO:0005634">
    <property type="term" value="C:nucleus"/>
    <property type="evidence" value="ECO:0007669"/>
    <property type="project" value="UniProtKB-SubCell"/>
</dbReference>